<dbReference type="Proteomes" id="UP000244005">
    <property type="component" value="Unassembled WGS sequence"/>
</dbReference>
<dbReference type="Gramene" id="Mp8g06390.1">
    <property type="protein sequence ID" value="Mp8g06390.1.cds"/>
    <property type="gene ID" value="Mp8g06390"/>
</dbReference>
<reference evidence="2" key="1">
    <citation type="journal article" date="2017" name="Cell">
        <title>Insights into land plant evolution garnered from the Marchantia polymorpha genome.</title>
        <authorList>
            <person name="Bowman J.L."/>
            <person name="Kohchi T."/>
            <person name="Yamato K.T."/>
            <person name="Jenkins J."/>
            <person name="Shu S."/>
            <person name="Ishizaki K."/>
            <person name="Yamaoka S."/>
            <person name="Nishihama R."/>
            <person name="Nakamura Y."/>
            <person name="Berger F."/>
            <person name="Adam C."/>
            <person name="Aki S.S."/>
            <person name="Althoff F."/>
            <person name="Araki T."/>
            <person name="Arteaga-Vazquez M.A."/>
            <person name="Balasubrmanian S."/>
            <person name="Barry K."/>
            <person name="Bauer D."/>
            <person name="Boehm C.R."/>
            <person name="Briginshaw L."/>
            <person name="Caballero-Perez J."/>
            <person name="Catarino B."/>
            <person name="Chen F."/>
            <person name="Chiyoda S."/>
            <person name="Chovatia M."/>
            <person name="Davies K.M."/>
            <person name="Delmans M."/>
            <person name="Demura T."/>
            <person name="Dierschke T."/>
            <person name="Dolan L."/>
            <person name="Dorantes-Acosta A.E."/>
            <person name="Eklund D.M."/>
            <person name="Florent S.N."/>
            <person name="Flores-Sandoval E."/>
            <person name="Fujiyama A."/>
            <person name="Fukuzawa H."/>
            <person name="Galik B."/>
            <person name="Grimanelli D."/>
            <person name="Grimwood J."/>
            <person name="Grossniklaus U."/>
            <person name="Hamada T."/>
            <person name="Haseloff J."/>
            <person name="Hetherington A.J."/>
            <person name="Higo A."/>
            <person name="Hirakawa Y."/>
            <person name="Hundley H.N."/>
            <person name="Ikeda Y."/>
            <person name="Inoue K."/>
            <person name="Inoue S.I."/>
            <person name="Ishida S."/>
            <person name="Jia Q."/>
            <person name="Kakita M."/>
            <person name="Kanazawa T."/>
            <person name="Kawai Y."/>
            <person name="Kawashima T."/>
            <person name="Kennedy M."/>
            <person name="Kinose K."/>
            <person name="Kinoshita T."/>
            <person name="Kohara Y."/>
            <person name="Koide E."/>
            <person name="Komatsu K."/>
            <person name="Kopischke S."/>
            <person name="Kubo M."/>
            <person name="Kyozuka J."/>
            <person name="Lagercrantz U."/>
            <person name="Lin S.S."/>
            <person name="Lindquist E."/>
            <person name="Lipzen A.M."/>
            <person name="Lu C.W."/>
            <person name="De Luna E."/>
            <person name="Martienssen R.A."/>
            <person name="Minamino N."/>
            <person name="Mizutani M."/>
            <person name="Mizutani M."/>
            <person name="Mochizuki N."/>
            <person name="Monte I."/>
            <person name="Mosher R."/>
            <person name="Nagasaki H."/>
            <person name="Nakagami H."/>
            <person name="Naramoto S."/>
            <person name="Nishitani K."/>
            <person name="Ohtani M."/>
            <person name="Okamoto T."/>
            <person name="Okumura M."/>
            <person name="Phillips J."/>
            <person name="Pollak B."/>
            <person name="Reinders A."/>
            <person name="Rovekamp M."/>
            <person name="Sano R."/>
            <person name="Sawa S."/>
            <person name="Schmid M.W."/>
            <person name="Shirakawa M."/>
            <person name="Solano R."/>
            <person name="Spunde A."/>
            <person name="Suetsugu N."/>
            <person name="Sugano S."/>
            <person name="Sugiyama A."/>
            <person name="Sun R."/>
            <person name="Suzuki Y."/>
            <person name="Takenaka M."/>
            <person name="Takezawa D."/>
            <person name="Tomogane H."/>
            <person name="Tsuzuki M."/>
            <person name="Ueda T."/>
            <person name="Umeda M."/>
            <person name="Ward J.M."/>
            <person name="Watanabe Y."/>
            <person name="Yazaki K."/>
            <person name="Yokoyama R."/>
            <person name="Yoshitake Y."/>
            <person name="Yotsui I."/>
            <person name="Zachgo S."/>
            <person name="Schmutz J."/>
        </authorList>
    </citation>
    <scope>NUCLEOTIDE SEQUENCE [LARGE SCALE GENOMIC DNA]</scope>
    <source>
        <strain evidence="2">Tak-1</strain>
    </source>
</reference>
<sequence length="134" mass="14781">MSQSCVYVCCDTSVGDNPARESSGCEGLALGFALNWWASGGRTSVSMGKLMAPFCGADLITNHLASPARASGQRRLPSFFHSCILSEERRERKFRSDKTSSELHGFELHGWSVWIREGGGEQYCTLWSAKCRSH</sequence>
<name>A0A2R6XIQ4_MARPO</name>
<gene>
    <name evidence="1" type="ORF">MARPO_0013s0151</name>
</gene>
<keyword evidence="2" id="KW-1185">Reference proteome</keyword>
<dbReference type="AlphaFoldDB" id="A0A2R6XIQ4"/>
<accession>A0A2R6XIQ4</accession>
<proteinExistence type="predicted"/>
<organism evidence="1 2">
    <name type="scientific">Marchantia polymorpha</name>
    <name type="common">Common liverwort</name>
    <name type="synonym">Marchantia aquatica</name>
    <dbReference type="NCBI Taxonomy" id="3197"/>
    <lineage>
        <taxon>Eukaryota</taxon>
        <taxon>Viridiplantae</taxon>
        <taxon>Streptophyta</taxon>
        <taxon>Embryophyta</taxon>
        <taxon>Marchantiophyta</taxon>
        <taxon>Marchantiopsida</taxon>
        <taxon>Marchantiidae</taxon>
        <taxon>Marchantiales</taxon>
        <taxon>Marchantiaceae</taxon>
        <taxon>Marchantia</taxon>
    </lineage>
</organism>
<evidence type="ECO:0000313" key="1">
    <source>
        <dbReference type="EMBL" id="PTQ45949.1"/>
    </source>
</evidence>
<protein>
    <submittedName>
        <fullName evidence="1">Uncharacterized protein</fullName>
    </submittedName>
</protein>
<evidence type="ECO:0000313" key="2">
    <source>
        <dbReference type="Proteomes" id="UP000244005"/>
    </source>
</evidence>
<dbReference type="EMBL" id="KZ772685">
    <property type="protein sequence ID" value="PTQ45949.1"/>
    <property type="molecule type" value="Genomic_DNA"/>
</dbReference>